<keyword evidence="3" id="KW-1185">Reference proteome</keyword>
<protein>
    <submittedName>
        <fullName evidence="2">Uncharacterized protein</fullName>
    </submittedName>
</protein>
<sequence>MSDKQYWGCPVLAAVADLDCYPAKPPSACLTPKKWDFSKIKEHILRNHSSDSKYKTTKAVVTAFNHQEIKGLWDVLKTEGNIHTEENWYRIVDAVRDQKGEHPMDRSMIQGPYNRKLEDVMREVSDAPRSVLNDISLRDCGVDFGSLGPDQNMAVCRTWARQGKRYIAPRQSINPQVAAERDSGRVPDRVSQSADVYR</sequence>
<proteinExistence type="predicted"/>
<name>M7TAX2_EUTLA</name>
<evidence type="ECO:0000313" key="2">
    <source>
        <dbReference type="EMBL" id="EMR63800.1"/>
    </source>
</evidence>
<gene>
    <name evidence="2" type="ORF">UCREL1_9245</name>
</gene>
<organism evidence="2 3">
    <name type="scientific">Eutypa lata (strain UCR-EL1)</name>
    <name type="common">Grapevine dieback disease fungus</name>
    <name type="synonym">Eutypa armeniacae</name>
    <dbReference type="NCBI Taxonomy" id="1287681"/>
    <lineage>
        <taxon>Eukaryota</taxon>
        <taxon>Fungi</taxon>
        <taxon>Dikarya</taxon>
        <taxon>Ascomycota</taxon>
        <taxon>Pezizomycotina</taxon>
        <taxon>Sordariomycetes</taxon>
        <taxon>Xylariomycetidae</taxon>
        <taxon>Xylariales</taxon>
        <taxon>Diatrypaceae</taxon>
        <taxon>Eutypa</taxon>
    </lineage>
</organism>
<feature type="compositionally biased region" description="Basic and acidic residues" evidence="1">
    <location>
        <begin position="179"/>
        <end position="188"/>
    </location>
</feature>
<dbReference type="HOGENOM" id="CLU_1378123_0_0_1"/>
<dbReference type="Proteomes" id="UP000012174">
    <property type="component" value="Unassembled WGS sequence"/>
</dbReference>
<evidence type="ECO:0000313" key="3">
    <source>
        <dbReference type="Proteomes" id="UP000012174"/>
    </source>
</evidence>
<dbReference type="EMBL" id="KB707159">
    <property type="protein sequence ID" value="EMR63800.1"/>
    <property type="molecule type" value="Genomic_DNA"/>
</dbReference>
<dbReference type="KEGG" id="ela:UCREL1_9245"/>
<feature type="region of interest" description="Disordered" evidence="1">
    <location>
        <begin position="172"/>
        <end position="198"/>
    </location>
</feature>
<evidence type="ECO:0000256" key="1">
    <source>
        <dbReference type="SAM" id="MobiDB-lite"/>
    </source>
</evidence>
<reference evidence="3" key="1">
    <citation type="journal article" date="2013" name="Genome Announc.">
        <title>Draft genome sequence of the grapevine dieback fungus Eutypa lata UCR-EL1.</title>
        <authorList>
            <person name="Blanco-Ulate B."/>
            <person name="Rolshausen P.E."/>
            <person name="Cantu D."/>
        </authorList>
    </citation>
    <scope>NUCLEOTIDE SEQUENCE [LARGE SCALE GENOMIC DNA]</scope>
    <source>
        <strain evidence="3">UCR-EL1</strain>
    </source>
</reference>
<dbReference type="AlphaFoldDB" id="M7TAX2"/>
<accession>M7TAX2</accession>